<gene>
    <name evidence="1" type="ORF">ET33_21290</name>
</gene>
<dbReference type="NCBIfam" id="NF047561">
    <property type="entry name" value="orf58_phage_fam"/>
    <property type="match status" value="1"/>
</dbReference>
<comment type="caution">
    <text evidence="1">The sequence shown here is derived from an EMBL/GenBank/DDBJ whole genome shotgun (WGS) entry which is preliminary data.</text>
</comment>
<name>A0A081NWQ8_9BACL</name>
<reference evidence="1 2" key="1">
    <citation type="submission" date="2014-06" db="EMBL/GenBank/DDBJ databases">
        <title>Draft genome sequence of Paenibacillus sp. MSt1.</title>
        <authorList>
            <person name="Aw Y.K."/>
            <person name="Ong K.S."/>
            <person name="Gan H.M."/>
            <person name="Lee S.M."/>
        </authorList>
    </citation>
    <scope>NUCLEOTIDE SEQUENCE [LARGE SCALE GENOMIC DNA]</scope>
    <source>
        <strain evidence="1 2">MSt1</strain>
    </source>
</reference>
<organism evidence="1 2">
    <name type="scientific">Paenibacillus tyrfis</name>
    <dbReference type="NCBI Taxonomy" id="1501230"/>
    <lineage>
        <taxon>Bacteria</taxon>
        <taxon>Bacillati</taxon>
        <taxon>Bacillota</taxon>
        <taxon>Bacilli</taxon>
        <taxon>Bacillales</taxon>
        <taxon>Paenibacillaceae</taxon>
        <taxon>Paenibacillus</taxon>
    </lineage>
</organism>
<proteinExistence type="predicted"/>
<sequence>MANFGRVIELTIDDMIFKMGTYAIEGTIPFDNDPIPNESEIKIWNLSPETIDRIKRGSIVAINAGYRGDVGLILHGFVSKVLTKWDGTDKITTVYVLDTDDISKRKVTDIAYAEGTLASYILRDMAAQLGLPVEQFELNQDFKYEDGYTANGEVTKIISDVAADCGTSAYVNKGKLYIRNLRYGADDVFMLSSGTGLIGSPEPFEDEDFKGFNLKSQLQYRITTASVIDLNCRRFNGRVHVRKGSHKFSATGDFMTEVEAILP</sequence>
<dbReference type="Proteomes" id="UP000028123">
    <property type="component" value="Unassembled WGS sequence"/>
</dbReference>
<evidence type="ECO:0000313" key="2">
    <source>
        <dbReference type="Proteomes" id="UP000028123"/>
    </source>
</evidence>
<evidence type="ECO:0000313" key="1">
    <source>
        <dbReference type="EMBL" id="KEQ22881.1"/>
    </source>
</evidence>
<dbReference type="eggNOG" id="ENOG5032TSY">
    <property type="taxonomic scope" value="Bacteria"/>
</dbReference>
<keyword evidence="2" id="KW-1185">Reference proteome</keyword>
<dbReference type="EMBL" id="JNVM01000031">
    <property type="protein sequence ID" value="KEQ22881.1"/>
    <property type="molecule type" value="Genomic_DNA"/>
</dbReference>
<protein>
    <submittedName>
        <fullName evidence="1">Uncharacterized protein</fullName>
    </submittedName>
</protein>
<dbReference type="RefSeq" id="WP_036690224.1">
    <property type="nucleotide sequence ID" value="NZ_JNVM01000031.1"/>
</dbReference>
<accession>A0A081NWQ8</accession>
<dbReference type="OrthoDB" id="1919832at2"/>
<dbReference type="AlphaFoldDB" id="A0A081NWQ8"/>